<proteinExistence type="predicted"/>
<dbReference type="AlphaFoldDB" id="A0A2V0RM17"/>
<name>A0A2V0RM17_9ZZZZ</name>
<comment type="caution">
    <text evidence="1">The sequence shown here is derived from an EMBL/GenBank/DDBJ whole genome shotgun (WGS) entry which is preliminary data.</text>
</comment>
<dbReference type="EMBL" id="BDQE01000162">
    <property type="protein sequence ID" value="GBH22902.1"/>
    <property type="molecule type" value="Genomic_RNA"/>
</dbReference>
<organism evidence="1">
    <name type="scientific">viral metagenome</name>
    <dbReference type="NCBI Taxonomy" id="1070528"/>
    <lineage>
        <taxon>unclassified sequences</taxon>
        <taxon>metagenomes</taxon>
        <taxon>organismal metagenomes</taxon>
    </lineage>
</organism>
<evidence type="ECO:0000313" key="1">
    <source>
        <dbReference type="EMBL" id="GBH22902.1"/>
    </source>
</evidence>
<accession>A0A2V0RM17</accession>
<protein>
    <submittedName>
        <fullName evidence="1">Uncharacterized protein</fullName>
    </submittedName>
</protein>
<reference evidence="1" key="1">
    <citation type="submission" date="2017-04" db="EMBL/GenBank/DDBJ databases">
        <title>Unveiling RNA virosphere associated with marine microorganisms.</title>
        <authorList>
            <person name="Urayama S."/>
            <person name="Takaki Y."/>
            <person name="Nishi S."/>
            <person name="Yoshida Y."/>
            <person name="Deguchi S."/>
            <person name="Takai K."/>
            <person name="Nunoura T."/>
        </authorList>
    </citation>
    <scope>NUCLEOTIDE SEQUENCE</scope>
</reference>
<sequence>MPATEQYIADFFSMVSAPSESTMMNGALQSPANPHCDLFIMEGAKTIITNASTNRIEVLLDPEATLRNGQPKLYAYEYNNAGNIVAMTDVDVSAGSSNFSCASVIAARLDVQNSSSHMEVSGSMTGAVLNTVPKDVHALTQTSLKQKCRRKSDQTMCLMKDNGITLHGITSHLGTKHATMETGVTANRESWLKTYNKALVTAIDPTSGFTASGVSFAGAAANADITVATTIAQLAPTNADRLWDTNFLTEKPFTQGTFGAVLDIKAELAMTANDSDQFDGEFMCVLLDQEGKLLSNASQTVTMTNAISANDVLSIDLHFEFPKQARPIARAYVYLKNSTTTAVQLAAHANTPVLSATLRGLECTSDIPDRDMFIVVAEGVNSEAAITVQVGLVVSGIPSADQTFISGGSAYDGANYAKIMSYLHAVLLQMGRASLHNEVEDLRSVITHLMKTPQHMEALHAFSFSDIGKLFGRVAGAVRSGVRGFDNVLKHALPVLGTIGKVARGISSAPIIGGFAREVADVADTAGRFGSEIHRYTQHADSHDRMNRLYAMSDY</sequence>